<feature type="compositionally biased region" description="Polar residues" evidence="1">
    <location>
        <begin position="432"/>
        <end position="442"/>
    </location>
</feature>
<dbReference type="STRING" id="1302690.BUE76_21860"/>
<dbReference type="Proteomes" id="UP000184368">
    <property type="component" value="Unassembled WGS sequence"/>
</dbReference>
<accession>A0A1M4ZEK0</accession>
<name>A0A1M4ZEK0_9BACT</name>
<sequence>MKTAVAIPTTAGKKKSFVQKEKGEPFIRPLAKGGVRPVNREEGKADAFAEAIAAHPGVQAVFQRWAPPQAPKAAGPPATGEAPAGTPLPTPLLDVLEEAVGHDFSEVRLHADAESTAFSKALNAAAFTTGNHIFFNQNVFRPGTAEGLRLLAHELFHTVQQGASPGVVEVQLKPLSAPPEQTAPQKAALQRAVRIALGEKGKVNSGVLNDDKTRVGWSFLVAYFRTALGAEYLVPSGAGYQPGKLLEDVVKYVKKGKAQKVRLINGKHEVVTENNVDLLPSWCGIFVFWALHKAGIHPPRWELGKSNITPADAYKKGDYLPRAGDIVIKNGYNHFAMVVRTEPAEITDTKDLARLKVVTINGNTAGSNHQGGQIQEKTDPYSYWDFYVNPFFKGVTLEDEKTYQVDERLRGSLGEPATTTAAAPTLAPPPTGTQAYDTSLSPVGNLALPAGQVKKEEAPHAEEAKVDPKAILAKDPAFGALHQTLAHNATAQKAHAPAGQKAAEAQGSALSPPNERLGKAKAMKVQKLGALPPPKTFKGAELKAAILKEVKKLIDEKKKDAASTGDIPKVAEREVADLKKKNTEDIQAKKTESVGAVEATHSEPPNEAGVETRESTAPVPEDPGTAPKIPGTDKAVAKPLAEERLTLQADSDKIDQKMAEAEVDEAQLADSNEDHFVASVEEKRGSQAEAARLKEDYRTVEGKQLDKDKKTAYATIQTGVGGIHAVRQGEFGAIATAKDATKGADEAKRKEVSDKIEKIYGDAEKSVTEKLAALETTVNQEFDTLITTANDHFKDNVNKAMDDEFTWEWAAKKLDRDDYNQRVARIFNQESERYQKELSDALDPLTDKIATTLNSIVEEIQAAKKAVLVFVEGLDPALADIGVQSATAILEKFGTLEASVNQKQEALTNSLAKKYADGVLSLEDQFKKILDARKSWLEKALDAIIDAIKEILALLADLKKALERAADYGKRIIRAPLKFFNNLVKGATEGFNNFVKNIGKHLLQGALEWVTGEMGEAGIQLPEKFDFRGILSLILQVLGLSIQNLKEIARKVIGAKYVDMLEKGADLGIKAGDKILQVFTILKKDGLAGLWEFIKEQFSDMKEKLMEEARSFIVVTIVEVAVVKVVSMLIPGAGFISAVKSLIDFLRTLFAKARQIVSIITGIIDTFGEILAGNVGKVSGMVENVLAKFLGMAITFLAAILGLGKVGKKLNEIIQKKIKDPVNKALAKMMEKLKAVMTKLGIFKFLDKVDEKIQGGKKWAQDKASQVKAKATETLNKIKGFLGSLFNRYTDAGGETHTLRFKGTELYRESVSKTLGNYLLEVKKEIGALPNADERKTHNASVSKAFALHRKIVDLIGETVRQSGGGYVGRDKGFSPAEGEQLRAHLQAIAEILRTLPLSGKQKIIPKTRIAYLEGVADGINANASLLSLDSDEAGSQPAGANSPLSQAVIDTVLTKKDNHNLVRGHLINHELFGTGVGTKNLAPIPKRANGQMLRDFEKEAKSLVHANEITKLEVTMHYGAPNDKQYSGKSLLQRKLPAGAKLPVSVSYGLQQLAFSGTSAAKPQDINNPQKWKAQGLVKSGSIHIQHDDFF</sequence>
<feature type="region of interest" description="Disordered" evidence="1">
    <location>
        <begin position="582"/>
        <end position="634"/>
    </location>
</feature>
<reference evidence="3 4" key="1">
    <citation type="submission" date="2016-11" db="EMBL/GenBank/DDBJ databases">
        <authorList>
            <person name="Jaros S."/>
            <person name="Januszkiewicz K."/>
            <person name="Wedrychowicz H."/>
        </authorList>
    </citation>
    <scope>NUCLEOTIDE SEQUENCE [LARGE SCALE GENOMIC DNA]</scope>
    <source>
        <strain evidence="3 4">DSM 26897</strain>
    </source>
</reference>
<evidence type="ECO:0000256" key="1">
    <source>
        <dbReference type="SAM" id="MobiDB-lite"/>
    </source>
</evidence>
<feature type="compositionally biased region" description="Low complexity" evidence="1">
    <location>
        <begin position="416"/>
        <end position="425"/>
    </location>
</feature>
<evidence type="ECO:0000313" key="3">
    <source>
        <dbReference type="EMBL" id="SHF16450.1"/>
    </source>
</evidence>
<feature type="domain" description="eCIS core" evidence="2">
    <location>
        <begin position="87"/>
        <end position="163"/>
    </location>
</feature>
<proteinExistence type="predicted"/>
<dbReference type="EMBL" id="FQUO01000005">
    <property type="protein sequence ID" value="SHF16450.1"/>
    <property type="molecule type" value="Genomic_DNA"/>
</dbReference>
<evidence type="ECO:0000259" key="2">
    <source>
        <dbReference type="Pfam" id="PF13699"/>
    </source>
</evidence>
<evidence type="ECO:0000313" key="4">
    <source>
        <dbReference type="Proteomes" id="UP000184368"/>
    </source>
</evidence>
<dbReference type="RefSeq" id="WP_073041953.1">
    <property type="nucleotide sequence ID" value="NZ_FQUO01000005.1"/>
</dbReference>
<feature type="region of interest" description="Disordered" evidence="1">
    <location>
        <begin position="489"/>
        <end position="518"/>
    </location>
</feature>
<organism evidence="3 4">
    <name type="scientific">Cnuella takakiae</name>
    <dbReference type="NCBI Taxonomy" id="1302690"/>
    <lineage>
        <taxon>Bacteria</taxon>
        <taxon>Pseudomonadati</taxon>
        <taxon>Bacteroidota</taxon>
        <taxon>Chitinophagia</taxon>
        <taxon>Chitinophagales</taxon>
        <taxon>Chitinophagaceae</taxon>
        <taxon>Cnuella</taxon>
    </lineage>
</organism>
<dbReference type="Pfam" id="PF13699">
    <property type="entry name" value="eCIS_core"/>
    <property type="match status" value="1"/>
</dbReference>
<keyword evidence="4" id="KW-1185">Reference proteome</keyword>
<dbReference type="InterPro" id="IPR025295">
    <property type="entry name" value="eCIS_core_dom"/>
</dbReference>
<feature type="region of interest" description="Disordered" evidence="1">
    <location>
        <begin position="412"/>
        <end position="443"/>
    </location>
</feature>
<gene>
    <name evidence="3" type="ORF">SAMN05444008_105195</name>
</gene>
<protein>
    <recommendedName>
        <fullName evidence="2">eCIS core domain-containing protein</fullName>
    </recommendedName>
</protein>
<feature type="compositionally biased region" description="Basic and acidic residues" evidence="1">
    <location>
        <begin position="582"/>
        <end position="592"/>
    </location>
</feature>